<sequence length="65" mass="7301">MSNELRKKLHDLAELCEKTTDPQTKAIIEAIRLQTAVLNERLFSIELQVGALTKRLEGAPESTTH</sequence>
<dbReference type="Proteomes" id="UP000032067">
    <property type="component" value="Unassembled WGS sequence"/>
</dbReference>
<proteinExistence type="predicted"/>
<dbReference type="OrthoDB" id="8854392at2"/>
<dbReference type="RefSeq" id="WP_042582620.1">
    <property type="nucleotide sequence ID" value="NZ_JXQQ01000132.1"/>
</dbReference>
<gene>
    <name evidence="1" type="ORF">RT97_30590</name>
</gene>
<dbReference type="AlphaFoldDB" id="A0A0D0L9K7"/>
<organism evidence="1 2">
    <name type="scientific">Variovorax paradoxus</name>
    <dbReference type="NCBI Taxonomy" id="34073"/>
    <lineage>
        <taxon>Bacteria</taxon>
        <taxon>Pseudomonadati</taxon>
        <taxon>Pseudomonadota</taxon>
        <taxon>Betaproteobacteria</taxon>
        <taxon>Burkholderiales</taxon>
        <taxon>Comamonadaceae</taxon>
        <taxon>Variovorax</taxon>
    </lineage>
</organism>
<dbReference type="EMBL" id="JXQQ01000132">
    <property type="protein sequence ID" value="KIQ16726.1"/>
    <property type="molecule type" value="Genomic_DNA"/>
</dbReference>
<accession>A0A0D0L9K7</accession>
<name>A0A0D0L9K7_VARPD</name>
<comment type="caution">
    <text evidence="1">The sequence shown here is derived from an EMBL/GenBank/DDBJ whole genome shotgun (WGS) entry which is preliminary data.</text>
</comment>
<evidence type="ECO:0000313" key="1">
    <source>
        <dbReference type="EMBL" id="KIQ16726.1"/>
    </source>
</evidence>
<protein>
    <submittedName>
        <fullName evidence="1">Uncharacterized protein</fullName>
    </submittedName>
</protein>
<evidence type="ECO:0000313" key="2">
    <source>
        <dbReference type="Proteomes" id="UP000032067"/>
    </source>
</evidence>
<reference evidence="1 2" key="1">
    <citation type="submission" date="2014-12" db="EMBL/GenBank/DDBJ databases">
        <title>16Stimator: statistical estimation of ribosomal gene copy numbers from draft genome assemblies.</title>
        <authorList>
            <person name="Perisin M.A."/>
            <person name="Vetter M."/>
            <person name="Gilbert J.A."/>
            <person name="Bergelson J."/>
        </authorList>
    </citation>
    <scope>NUCLEOTIDE SEQUENCE [LARGE SCALE GENOMIC DNA]</scope>
    <source>
        <strain evidence="1 2">MEDvA23</strain>
    </source>
</reference>